<keyword evidence="6" id="KW-0804">Transcription</keyword>
<dbReference type="AlphaFoldDB" id="A0A2N9IHD9"/>
<dbReference type="GO" id="GO:0003677">
    <property type="term" value="F:DNA binding"/>
    <property type="evidence" value="ECO:0007669"/>
    <property type="project" value="UniProtKB-UniRule"/>
</dbReference>
<evidence type="ECO:0000256" key="6">
    <source>
        <dbReference type="ARBA" id="ARBA00023163"/>
    </source>
</evidence>
<feature type="region of interest" description="Disordered" evidence="10">
    <location>
        <begin position="445"/>
        <end position="471"/>
    </location>
</feature>
<feature type="coiled-coil region" evidence="9">
    <location>
        <begin position="257"/>
        <end position="284"/>
    </location>
</feature>
<dbReference type="InterPro" id="IPR006563">
    <property type="entry name" value="POX_dom"/>
</dbReference>
<dbReference type="InterPro" id="IPR008422">
    <property type="entry name" value="KN_HD"/>
</dbReference>
<evidence type="ECO:0000256" key="9">
    <source>
        <dbReference type="SAM" id="Coils"/>
    </source>
</evidence>
<keyword evidence="4 8" id="KW-0238">DNA-binding</keyword>
<name>A0A2N9IHD9_FAGSY</name>
<dbReference type="Gene3D" id="1.10.10.60">
    <property type="entry name" value="Homeodomain-like"/>
    <property type="match status" value="1"/>
</dbReference>
<protein>
    <recommendedName>
        <fullName evidence="11">Homeobox domain-containing protein</fullName>
    </recommendedName>
</protein>
<proteinExistence type="inferred from homology"/>
<feature type="DNA-binding region" description="Homeobox" evidence="8">
    <location>
        <begin position="374"/>
        <end position="436"/>
    </location>
</feature>
<dbReference type="SMART" id="SM00389">
    <property type="entry name" value="HOX"/>
    <property type="match status" value="1"/>
</dbReference>
<dbReference type="InterPro" id="IPR050224">
    <property type="entry name" value="TALE_homeobox"/>
</dbReference>
<dbReference type="InterPro" id="IPR001356">
    <property type="entry name" value="HD"/>
</dbReference>
<evidence type="ECO:0000256" key="4">
    <source>
        <dbReference type="ARBA" id="ARBA00023125"/>
    </source>
</evidence>
<dbReference type="PROSITE" id="PS50071">
    <property type="entry name" value="HOMEOBOX_2"/>
    <property type="match status" value="1"/>
</dbReference>
<comment type="similarity">
    <text evidence="2">Belongs to the TALE/BELL homeobox family.</text>
</comment>
<feature type="domain" description="Homeobox" evidence="11">
    <location>
        <begin position="372"/>
        <end position="435"/>
    </location>
</feature>
<keyword evidence="3" id="KW-0805">Transcription regulation</keyword>
<dbReference type="Pfam" id="PF05920">
    <property type="entry name" value="Homeobox_KN"/>
    <property type="match status" value="1"/>
</dbReference>
<evidence type="ECO:0000313" key="12">
    <source>
        <dbReference type="EMBL" id="SPD23510.1"/>
    </source>
</evidence>
<dbReference type="GO" id="GO:0006355">
    <property type="term" value="P:regulation of DNA-templated transcription"/>
    <property type="evidence" value="ECO:0007669"/>
    <property type="project" value="InterPro"/>
</dbReference>
<accession>A0A2N9IHD9</accession>
<evidence type="ECO:0000256" key="5">
    <source>
        <dbReference type="ARBA" id="ARBA00023155"/>
    </source>
</evidence>
<dbReference type="SMART" id="SM00574">
    <property type="entry name" value="POX"/>
    <property type="match status" value="1"/>
</dbReference>
<dbReference type="Pfam" id="PF07526">
    <property type="entry name" value="POX"/>
    <property type="match status" value="1"/>
</dbReference>
<evidence type="ECO:0000256" key="2">
    <source>
        <dbReference type="ARBA" id="ARBA00006454"/>
    </source>
</evidence>
<reference evidence="12" key="1">
    <citation type="submission" date="2018-02" db="EMBL/GenBank/DDBJ databases">
        <authorList>
            <person name="Cohen D.B."/>
            <person name="Kent A.D."/>
        </authorList>
    </citation>
    <scope>NUCLEOTIDE SEQUENCE</scope>
</reference>
<evidence type="ECO:0000256" key="7">
    <source>
        <dbReference type="ARBA" id="ARBA00023242"/>
    </source>
</evidence>
<evidence type="ECO:0000256" key="3">
    <source>
        <dbReference type="ARBA" id="ARBA00023015"/>
    </source>
</evidence>
<evidence type="ECO:0000256" key="8">
    <source>
        <dbReference type="PROSITE-ProRule" id="PRU00108"/>
    </source>
</evidence>
<organism evidence="12">
    <name type="scientific">Fagus sylvatica</name>
    <name type="common">Beechnut</name>
    <dbReference type="NCBI Taxonomy" id="28930"/>
    <lineage>
        <taxon>Eukaryota</taxon>
        <taxon>Viridiplantae</taxon>
        <taxon>Streptophyta</taxon>
        <taxon>Embryophyta</taxon>
        <taxon>Tracheophyta</taxon>
        <taxon>Spermatophyta</taxon>
        <taxon>Magnoliopsida</taxon>
        <taxon>eudicotyledons</taxon>
        <taxon>Gunneridae</taxon>
        <taxon>Pentapetalae</taxon>
        <taxon>rosids</taxon>
        <taxon>fabids</taxon>
        <taxon>Fagales</taxon>
        <taxon>Fagaceae</taxon>
        <taxon>Fagus</taxon>
    </lineage>
</organism>
<dbReference type="InterPro" id="IPR009057">
    <property type="entry name" value="Homeodomain-like_sf"/>
</dbReference>
<dbReference type="SUPFAM" id="SSF46689">
    <property type="entry name" value="Homeodomain-like"/>
    <property type="match status" value="1"/>
</dbReference>
<keyword evidence="5 8" id="KW-0371">Homeobox</keyword>
<evidence type="ECO:0000256" key="1">
    <source>
        <dbReference type="ARBA" id="ARBA00004123"/>
    </source>
</evidence>
<keyword evidence="9" id="KW-0175">Coiled coil</keyword>
<dbReference type="CDD" id="cd00086">
    <property type="entry name" value="homeodomain"/>
    <property type="match status" value="1"/>
</dbReference>
<dbReference type="PANTHER" id="PTHR11850">
    <property type="entry name" value="HOMEOBOX PROTEIN TRANSCRIPTION FACTORS"/>
    <property type="match status" value="1"/>
</dbReference>
<gene>
    <name evidence="12" type="ORF">FSB_LOCUS51392</name>
</gene>
<comment type="subcellular location">
    <subcellularLocation>
        <location evidence="1 8">Nucleus</location>
    </subcellularLocation>
</comment>
<dbReference type="EMBL" id="OIVN01005668">
    <property type="protein sequence ID" value="SPD23510.1"/>
    <property type="molecule type" value="Genomic_DNA"/>
</dbReference>
<evidence type="ECO:0000256" key="10">
    <source>
        <dbReference type="SAM" id="MobiDB-lite"/>
    </source>
</evidence>
<dbReference type="GO" id="GO:0005634">
    <property type="term" value="C:nucleus"/>
    <property type="evidence" value="ECO:0007669"/>
    <property type="project" value="UniProtKB-SubCell"/>
</dbReference>
<sequence length="471" mass="52198">MVSQDSPPNPSSIHLFTISDSITGQNQFQNQNQHFDAYGSSLGGGDNAVLHHSLGLLPSIQSLGERMSRSIDLVQASTVAEESEINHTRHFMDLLGAAANETNQQAQRLSLSLGSHVLVPSGQYRQRSLNSDLISPHSYLMPGEEAREACNTGVEHVRNDYSFTGGAFASSSASLNRSYSTSYGTESFASIIGNSVYLKPAQSLLREIINVGGKEVDLSNEKYVAKLSRGGRIGGALGLSSELKAEMYSNGLLSAEKHELQVKIAKLIALLEEVEDTYEKYYHQMGEVVASFESIAGLGAAKSYTALGLQAMSRHFCSLRDGIVSQLNIMKRRFLQDLPRLSTGFSQLNLFDTETRQNRISLQQLSMMQSQRQAWRPIRGLPETSVAILRSWLFEHFLHPYPNDSEKLMLASQTGLSKNQVSNWFINARVRLWKPMIEEMYKEEFGDSSEDLNPLTSESMTREGVTDPAED</sequence>
<keyword evidence="7 8" id="KW-0539">Nucleus</keyword>
<evidence type="ECO:0000259" key="11">
    <source>
        <dbReference type="PROSITE" id="PS50071"/>
    </source>
</evidence>